<dbReference type="PANTHER" id="PTHR37937">
    <property type="entry name" value="CONJUGATIVE TRANSFER: DNA TRANSPORT"/>
    <property type="match status" value="1"/>
</dbReference>
<organism evidence="8">
    <name type="scientific">Ligilactobacillus agilis</name>
    <dbReference type="NCBI Taxonomy" id="1601"/>
    <lineage>
        <taxon>Bacteria</taxon>
        <taxon>Bacillati</taxon>
        <taxon>Bacillota</taxon>
        <taxon>Bacilli</taxon>
        <taxon>Lactobacillales</taxon>
        <taxon>Lactobacillaceae</taxon>
        <taxon>Ligilactobacillus</taxon>
    </lineage>
</organism>
<evidence type="ECO:0000259" key="7">
    <source>
        <dbReference type="Pfam" id="PF12696"/>
    </source>
</evidence>
<evidence type="ECO:0000256" key="6">
    <source>
        <dbReference type="ARBA" id="ARBA00023136"/>
    </source>
</evidence>
<dbReference type="EMBL" id="BLAN01000004">
    <property type="protein sequence ID" value="GET07456.1"/>
    <property type="molecule type" value="Genomic_DNA"/>
</dbReference>
<dbReference type="Gene3D" id="3.40.50.300">
    <property type="entry name" value="P-loop containing nucleotide triphosphate hydrolases"/>
    <property type="match status" value="1"/>
</dbReference>
<comment type="caution">
    <text evidence="8">The sequence shown here is derived from an EMBL/GenBank/DDBJ whole genome shotgun (WGS) entry which is preliminary data.</text>
</comment>
<evidence type="ECO:0000256" key="1">
    <source>
        <dbReference type="ARBA" id="ARBA00004651"/>
    </source>
</evidence>
<feature type="domain" description="TraD/TraG TraM recognition site" evidence="7">
    <location>
        <begin position="759"/>
        <end position="878"/>
    </location>
</feature>
<evidence type="ECO:0000256" key="2">
    <source>
        <dbReference type="ARBA" id="ARBA00008806"/>
    </source>
</evidence>
<keyword evidence="6" id="KW-0472">Membrane</keyword>
<protein>
    <submittedName>
        <fullName evidence="8">Conjugal transfer protein</fullName>
    </submittedName>
</protein>
<keyword evidence="4" id="KW-0812">Transmembrane</keyword>
<dbReference type="InterPro" id="IPR003688">
    <property type="entry name" value="TraG/VirD4"/>
</dbReference>
<dbReference type="RefSeq" id="WP_172576519.1">
    <property type="nucleotide sequence ID" value="NZ_BLAN01000004.1"/>
</dbReference>
<dbReference type="InterPro" id="IPR027417">
    <property type="entry name" value="P-loop_NTPase"/>
</dbReference>
<evidence type="ECO:0000256" key="3">
    <source>
        <dbReference type="ARBA" id="ARBA00022475"/>
    </source>
</evidence>
<evidence type="ECO:0000256" key="5">
    <source>
        <dbReference type="ARBA" id="ARBA00022989"/>
    </source>
</evidence>
<comment type="similarity">
    <text evidence="2">Belongs to the VirD4/TraG family.</text>
</comment>
<name>A0A6F9XQC0_9LACO</name>
<dbReference type="Pfam" id="PF02534">
    <property type="entry name" value="T4SS-DNA_transf"/>
    <property type="match status" value="1"/>
</dbReference>
<keyword evidence="5" id="KW-1133">Transmembrane helix</keyword>
<evidence type="ECO:0000313" key="8">
    <source>
        <dbReference type="EMBL" id="GET07456.1"/>
    </source>
</evidence>
<dbReference type="Proteomes" id="UP000494178">
    <property type="component" value="Unassembled WGS sequence"/>
</dbReference>
<dbReference type="InterPro" id="IPR051539">
    <property type="entry name" value="T4SS-coupling_protein"/>
</dbReference>
<accession>A0A6F9XQC0</accession>
<dbReference type="AlphaFoldDB" id="A0A6F9XQC0"/>
<dbReference type="GO" id="GO:0005886">
    <property type="term" value="C:plasma membrane"/>
    <property type="evidence" value="ECO:0007669"/>
    <property type="project" value="UniProtKB-SubCell"/>
</dbReference>
<reference evidence="8" key="1">
    <citation type="submission" date="2019-10" db="EMBL/GenBank/DDBJ databases">
        <title>Lactobacillus agilis SY111 Whole Genome Sequencing Project.</title>
        <authorList>
            <person name="Suzuki S."/>
            <person name="Endo A."/>
            <person name="Maeno S."/>
            <person name="Shiwa Y."/>
            <person name="Matsutani M."/>
            <person name="Kajikawa A."/>
        </authorList>
    </citation>
    <scope>NUCLEOTIDE SEQUENCE</scope>
    <source>
        <strain evidence="8">SY111</strain>
    </source>
</reference>
<dbReference type="PANTHER" id="PTHR37937:SF1">
    <property type="entry name" value="CONJUGATIVE TRANSFER: DNA TRANSPORT"/>
    <property type="match status" value="1"/>
</dbReference>
<evidence type="ECO:0000256" key="4">
    <source>
        <dbReference type="ARBA" id="ARBA00022692"/>
    </source>
</evidence>
<sequence length="979" mass="111522">MATIWAILIMLCKLIFFIPLKIVELLLFSKWTCLGIIAYLVARLIYFCYQTKPSLKTLFNLAKVEILKLGRLLKAVWKHILEIGWKGNLSVGIALLSLTVGNLFFQLIYKLPFVNLARKRFQKESQPFLRFRTWRSWLAMGLVGSLGALMLTSWLVCLLRGVIPLIYNLGKASFDIRSLLLSNLFKFGMFNQAPILAWPIFLTLEVVVWKSAWINWEQYRDYNHNESGDDRFAKLSELKRQYKRIPDKAKTYPGHSGVPVIHVNKNNLPGWALNSQMKFRARWFSKWFLWSEYILGLNKVPAGYYYLEDDTINALITGMTRSGKGEGLVNPAIDIASRAEEKSSLILGDAKGELYQASYKILRKRGYNVQVLSYMDMDWSMSYNPLALAIDTAKHGYYEKTQAYVNSVAEAIYRKSLGKGAGNEKYWEDTSIALFNAITMALIDRANETSQKATNPEIDAWDTITIRNVAKFLNDLGSDSVIDLEKSTRNRIVMKSKLTDYFDELRQVNVIRFSKFREMADINFRASDFASEETKGNVYSSMMSGLNLFLQDNIARLTSKNSLDLRSIGNPRRLSIRFKSSSINNQANRYAHKPALISFYSEANGPKQGKGRLGGGRLRSARKKYFVKESKVLLDGRGYLNFNLHPQLPKRFYLEIELDGQTYKWVGNKIYQGTDEYTGEAILTGINLREITEPTSKPRALVDPAEIEFVYSEKPIALFMVTPPDKPEYYDLVSLMIDQIFNANYELALASDSRKTTVRVQFILDEFANIPKIPNMATKLSIGLGQNICFMMFVQNLEQIEDKYGKENTASIIGNCSLNILIKSTSAKTAEAYSKALGVKTITKREKGTNILNEANPHINTRNPEQRLLTANQLSKLESGEAVIIRGVKAQDKAGRKVTPDPIFVHGKTELPYRYMFLADEFDQSTTVGDIPIESKHRDLDLNDVAVKADNAWEKMRDWHNRLEKANDCELAGRHDKVA</sequence>
<dbReference type="CDD" id="cd01127">
    <property type="entry name" value="TrwB_TraG_TraD_VirD4"/>
    <property type="match status" value="2"/>
</dbReference>
<keyword evidence="3" id="KW-1003">Cell membrane</keyword>
<proteinExistence type="inferred from homology"/>
<dbReference type="InterPro" id="IPR032689">
    <property type="entry name" value="TraG-D_C"/>
</dbReference>
<dbReference type="NCBIfam" id="NF045973">
    <property type="entry name" value="conju_CD1115"/>
    <property type="match status" value="1"/>
</dbReference>
<gene>
    <name evidence="8" type="ORF">SY111_00800</name>
</gene>
<dbReference type="SUPFAM" id="SSF52540">
    <property type="entry name" value="P-loop containing nucleoside triphosphate hydrolases"/>
    <property type="match status" value="1"/>
</dbReference>
<comment type="subcellular location">
    <subcellularLocation>
        <location evidence="1">Cell membrane</location>
        <topology evidence="1">Multi-pass membrane protein</topology>
    </subcellularLocation>
</comment>
<dbReference type="Pfam" id="PF12696">
    <property type="entry name" value="TraG-D_C"/>
    <property type="match status" value="1"/>
</dbReference>